<dbReference type="SUPFAM" id="SSF46894">
    <property type="entry name" value="C-terminal effector domain of the bipartite response regulators"/>
    <property type="match status" value="1"/>
</dbReference>
<evidence type="ECO:0000313" key="5">
    <source>
        <dbReference type="Proteomes" id="UP001595828"/>
    </source>
</evidence>
<feature type="region of interest" description="Disordered" evidence="2">
    <location>
        <begin position="1"/>
        <end position="20"/>
    </location>
</feature>
<dbReference type="RefSeq" id="WP_379539085.1">
    <property type="nucleotide sequence ID" value="NZ_JBHSDR010000006.1"/>
</dbReference>
<dbReference type="Pfam" id="PF00486">
    <property type="entry name" value="Trans_reg_C"/>
    <property type="match status" value="1"/>
</dbReference>
<name>A0ABV8RTE6_9SPHN</name>
<keyword evidence="5" id="KW-1185">Reference proteome</keyword>
<proteinExistence type="predicted"/>
<evidence type="ECO:0000259" key="3">
    <source>
        <dbReference type="SMART" id="SM00862"/>
    </source>
</evidence>
<reference evidence="5" key="1">
    <citation type="journal article" date="2019" name="Int. J. Syst. Evol. Microbiol.">
        <title>The Global Catalogue of Microorganisms (GCM) 10K type strain sequencing project: providing services to taxonomists for standard genome sequencing and annotation.</title>
        <authorList>
            <consortium name="The Broad Institute Genomics Platform"/>
            <consortium name="The Broad Institute Genome Sequencing Center for Infectious Disease"/>
            <person name="Wu L."/>
            <person name="Ma J."/>
        </authorList>
    </citation>
    <scope>NUCLEOTIDE SEQUENCE [LARGE SCALE GENOMIC DNA]</scope>
    <source>
        <strain evidence="5">CGMCC 1.12989</strain>
    </source>
</reference>
<feature type="compositionally biased region" description="Polar residues" evidence="2">
    <location>
        <begin position="1"/>
        <end position="13"/>
    </location>
</feature>
<dbReference type="InterPro" id="IPR011990">
    <property type="entry name" value="TPR-like_helical_dom_sf"/>
</dbReference>
<dbReference type="InterPro" id="IPR001867">
    <property type="entry name" value="OmpR/PhoB-type_DNA-bd"/>
</dbReference>
<dbReference type="Proteomes" id="UP001595828">
    <property type="component" value="Unassembled WGS sequence"/>
</dbReference>
<dbReference type="Gene3D" id="1.25.40.10">
    <property type="entry name" value="Tetratricopeptide repeat domain"/>
    <property type="match status" value="1"/>
</dbReference>
<keyword evidence="1" id="KW-0238">DNA-binding</keyword>
<evidence type="ECO:0000256" key="2">
    <source>
        <dbReference type="SAM" id="MobiDB-lite"/>
    </source>
</evidence>
<dbReference type="InterPro" id="IPR036388">
    <property type="entry name" value="WH-like_DNA-bd_sf"/>
</dbReference>
<organism evidence="4 5">
    <name type="scientific">Novosphingobium tardum</name>
    <dbReference type="NCBI Taxonomy" id="1538021"/>
    <lineage>
        <taxon>Bacteria</taxon>
        <taxon>Pseudomonadati</taxon>
        <taxon>Pseudomonadota</taxon>
        <taxon>Alphaproteobacteria</taxon>
        <taxon>Sphingomonadales</taxon>
        <taxon>Sphingomonadaceae</taxon>
        <taxon>Novosphingobium</taxon>
    </lineage>
</organism>
<feature type="domain" description="OmpR/PhoB-type" evidence="3">
    <location>
        <begin position="46"/>
        <end position="119"/>
    </location>
</feature>
<dbReference type="SUPFAM" id="SSF48452">
    <property type="entry name" value="TPR-like"/>
    <property type="match status" value="1"/>
</dbReference>
<dbReference type="InterPro" id="IPR016032">
    <property type="entry name" value="Sig_transdc_resp-reg_C-effctor"/>
</dbReference>
<dbReference type="SMART" id="SM00862">
    <property type="entry name" value="Trans_reg_C"/>
    <property type="match status" value="1"/>
</dbReference>
<evidence type="ECO:0000313" key="4">
    <source>
        <dbReference type="EMBL" id="MFC4295616.1"/>
    </source>
</evidence>
<comment type="caution">
    <text evidence="4">The sequence shown here is derived from an EMBL/GenBank/DDBJ whole genome shotgun (WGS) entry which is preliminary data.</text>
</comment>
<dbReference type="EMBL" id="JBHSDR010000006">
    <property type="protein sequence ID" value="MFC4295616.1"/>
    <property type="molecule type" value="Genomic_DNA"/>
</dbReference>
<evidence type="ECO:0000256" key="1">
    <source>
        <dbReference type="ARBA" id="ARBA00023125"/>
    </source>
</evidence>
<protein>
    <submittedName>
        <fullName evidence="4">Winged helix-turn-helix domain-containing protein</fullName>
    </submittedName>
</protein>
<accession>A0ABV8RTE6</accession>
<dbReference type="Gene3D" id="1.10.10.10">
    <property type="entry name" value="Winged helix-like DNA-binding domain superfamily/Winged helix DNA-binding domain"/>
    <property type="match status" value="1"/>
</dbReference>
<sequence length="529" mass="57340">MNDFANGSVQSEASAEEPVPLARRPDFRLGKALIRPSLRVIEGPAGTASAEPRVIQVLLALHDANSAVLSREDLLRVCWQGRIVGDDAINRAIAELRKAAAACDAGFTVETISRVGYRLSLDGGAPLSVPAEWEAPPSNPSGLSRRTAIAGAGALAATTLALTVFASHRSTARAAALVREGRRAYEAGTALSRKRAAELFERALAEDRANAAALGWLSIIQFDSLDTLPNAQRAAVAIESRRLMQRALDLDPSEPTARMARAMLERGIDDWIAFERQLDEILRDDPTLSPALNAAMLLFQGVGRCRDSLAINERALAAIPGSPTFQWRRAMKFWIFGRPADADRVIDSALEMWPTEIQVWNTRLTIYAFTGRPRAGLAMLTDEASRPRLRPEAVRAWNAGLEALSLPSAANVSAAEQACATAALIQPGMAANAVMILSALGALDAAYAVAEGFVAKRGNLIGPQSSSTNPMLYSARTWRGTQWLFTPATRRLRADGRFTPFCEQIGYIDYWRKRGIWPDKFVRGSLVVA</sequence>
<gene>
    <name evidence="4" type="ORF">ACFO0A_11175</name>
</gene>